<reference evidence="1" key="1">
    <citation type="submission" date="2018-02" db="EMBL/GenBank/DDBJ databases">
        <title>Rhizophora mucronata_Transcriptome.</title>
        <authorList>
            <person name="Meera S.P."/>
            <person name="Sreeshan A."/>
            <person name="Augustine A."/>
        </authorList>
    </citation>
    <scope>NUCLEOTIDE SEQUENCE</scope>
    <source>
        <tissue evidence="1">Leaf</tissue>
    </source>
</reference>
<name>A0A2P2JS27_RHIMU</name>
<evidence type="ECO:0000313" key="1">
    <source>
        <dbReference type="EMBL" id="MBW96249.1"/>
    </source>
</evidence>
<accession>A0A2P2JS27</accession>
<proteinExistence type="predicted"/>
<sequence length="55" mass="6399">MQTNGQGKAAETKISLHRWGFKERTEQDAIRSDSTLQLKILSKLLPYNHFTQILR</sequence>
<protein>
    <submittedName>
        <fullName evidence="1">Uncharacterized protein</fullName>
    </submittedName>
</protein>
<dbReference type="AlphaFoldDB" id="A0A2P2JS27"/>
<dbReference type="EMBL" id="GGEC01015766">
    <property type="protein sequence ID" value="MBW96249.1"/>
    <property type="molecule type" value="Transcribed_RNA"/>
</dbReference>
<organism evidence="1">
    <name type="scientific">Rhizophora mucronata</name>
    <name type="common">Asiatic mangrove</name>
    <dbReference type="NCBI Taxonomy" id="61149"/>
    <lineage>
        <taxon>Eukaryota</taxon>
        <taxon>Viridiplantae</taxon>
        <taxon>Streptophyta</taxon>
        <taxon>Embryophyta</taxon>
        <taxon>Tracheophyta</taxon>
        <taxon>Spermatophyta</taxon>
        <taxon>Magnoliopsida</taxon>
        <taxon>eudicotyledons</taxon>
        <taxon>Gunneridae</taxon>
        <taxon>Pentapetalae</taxon>
        <taxon>rosids</taxon>
        <taxon>fabids</taxon>
        <taxon>Malpighiales</taxon>
        <taxon>Rhizophoraceae</taxon>
        <taxon>Rhizophora</taxon>
    </lineage>
</organism>